<comment type="caution">
    <text evidence="3">The sequence shown here is derived from an EMBL/GenBank/DDBJ whole genome shotgun (WGS) entry which is preliminary data.</text>
</comment>
<feature type="transmembrane region" description="Helical" evidence="1">
    <location>
        <begin position="125"/>
        <end position="145"/>
    </location>
</feature>
<dbReference type="InterPro" id="IPR019099">
    <property type="entry name" value="Uncharacterised_PGPGW_TM"/>
</dbReference>
<evidence type="ECO:0000313" key="4">
    <source>
        <dbReference type="Proteomes" id="UP000306740"/>
    </source>
</evidence>
<dbReference type="OrthoDB" id="4774258at2"/>
<dbReference type="RefSeq" id="WP_139087969.1">
    <property type="nucleotide sequence ID" value="NZ_VDFR01000062.1"/>
</dbReference>
<evidence type="ECO:0008006" key="5">
    <source>
        <dbReference type="Google" id="ProtNLM"/>
    </source>
</evidence>
<keyword evidence="1" id="KW-0812">Transmembrane</keyword>
<keyword evidence="1" id="KW-1133">Transmembrane helix</keyword>
<evidence type="ECO:0000256" key="1">
    <source>
        <dbReference type="SAM" id="Phobius"/>
    </source>
</evidence>
<reference evidence="3 4" key="1">
    <citation type="submission" date="2019-05" db="EMBL/GenBank/DDBJ databases">
        <title>Mumia sp. nov., isolated from the intestinal contents of plateau pika (Ochotona curzoniae) in the Qinghai-Tibet plateau of China.</title>
        <authorList>
            <person name="Tian Z."/>
        </authorList>
    </citation>
    <scope>NUCLEOTIDE SEQUENCE [LARGE SCALE GENOMIC DNA]</scope>
    <source>
        <strain evidence="4">527</strain>
        <strain evidence="3">Z527</strain>
    </source>
</reference>
<dbReference type="Pfam" id="PF09656">
    <property type="entry name" value="PGPGW"/>
    <property type="match status" value="1"/>
</dbReference>
<keyword evidence="1" id="KW-0472">Membrane</keyword>
<feature type="transmembrane region" description="Helical" evidence="1">
    <location>
        <begin position="86"/>
        <end position="105"/>
    </location>
</feature>
<evidence type="ECO:0000313" key="2">
    <source>
        <dbReference type="EMBL" id="TNC42832.1"/>
    </source>
</evidence>
<evidence type="ECO:0000313" key="3">
    <source>
        <dbReference type="EMBL" id="TNC46059.1"/>
    </source>
</evidence>
<sequence length="189" mass="20549">MVRSGVTRGLRGFASWVRLTGLEMIGWLLIVAGIAALVLPGPGLLMMVGGLAILSNRYEWASRRVEPIKAKAFEAARYGVETWPRVMLSVLGAFSVMTFGVIWWIGPTVPEIGPFGDELPFNGWATGLSMMLSSLIALALIVYSLKRFRYGEDGRSDRDDPIAVLDEGELVEALSDADGEPESGTTDRD</sequence>
<dbReference type="Proteomes" id="UP000306740">
    <property type="component" value="Unassembled WGS sequence"/>
</dbReference>
<dbReference type="EMBL" id="VDFR01000091">
    <property type="protein sequence ID" value="TNC42832.1"/>
    <property type="molecule type" value="Genomic_DNA"/>
</dbReference>
<name>A0A5C4MK14_9ACTN</name>
<dbReference type="EMBL" id="VDFR01000062">
    <property type="protein sequence ID" value="TNC46059.1"/>
    <property type="molecule type" value="Genomic_DNA"/>
</dbReference>
<accession>A0A5C4MK14</accession>
<feature type="transmembrane region" description="Helical" evidence="1">
    <location>
        <begin position="25"/>
        <end position="54"/>
    </location>
</feature>
<gene>
    <name evidence="3" type="ORF">FHE65_14010</name>
    <name evidence="2" type="ORF">FHE65_20280</name>
</gene>
<proteinExistence type="predicted"/>
<protein>
    <recommendedName>
        <fullName evidence="5">Transmembrane protein PGPGW</fullName>
    </recommendedName>
</protein>
<dbReference type="AlphaFoldDB" id="A0A5C4MK14"/>
<organism evidence="3 4">
    <name type="scientific">Mumia zhuanghuii</name>
    <dbReference type="NCBI Taxonomy" id="2585211"/>
    <lineage>
        <taxon>Bacteria</taxon>
        <taxon>Bacillati</taxon>
        <taxon>Actinomycetota</taxon>
        <taxon>Actinomycetes</taxon>
        <taxon>Propionibacteriales</taxon>
        <taxon>Nocardioidaceae</taxon>
        <taxon>Mumia</taxon>
    </lineage>
</organism>